<dbReference type="SUPFAM" id="SSF55073">
    <property type="entry name" value="Nucleotide cyclase"/>
    <property type="match status" value="1"/>
</dbReference>
<evidence type="ECO:0000256" key="3">
    <source>
        <dbReference type="ARBA" id="ARBA00022692"/>
    </source>
</evidence>
<feature type="domain" description="PAS" evidence="7">
    <location>
        <begin position="419"/>
        <end position="465"/>
    </location>
</feature>
<dbReference type="Pfam" id="PF05231">
    <property type="entry name" value="MASE1"/>
    <property type="match status" value="1"/>
</dbReference>
<dbReference type="InterPro" id="IPR035919">
    <property type="entry name" value="EAL_sf"/>
</dbReference>
<dbReference type="InterPro" id="IPR035965">
    <property type="entry name" value="PAS-like_dom_sf"/>
</dbReference>
<dbReference type="PROSITE" id="PS50883">
    <property type="entry name" value="EAL"/>
    <property type="match status" value="1"/>
</dbReference>
<keyword evidence="5 6" id="KW-0472">Membrane</keyword>
<evidence type="ECO:0000313" key="11">
    <source>
        <dbReference type="EMBL" id="MFC5525402.1"/>
    </source>
</evidence>
<dbReference type="Pfam" id="PF00563">
    <property type="entry name" value="EAL"/>
    <property type="match status" value="1"/>
</dbReference>
<dbReference type="Gene3D" id="3.30.70.270">
    <property type="match status" value="1"/>
</dbReference>
<dbReference type="InterPro" id="IPR000160">
    <property type="entry name" value="GGDEF_dom"/>
</dbReference>
<dbReference type="InterPro" id="IPR052155">
    <property type="entry name" value="Biofilm_reg_signaling"/>
</dbReference>
<dbReference type="InterPro" id="IPR007895">
    <property type="entry name" value="MASE1"/>
</dbReference>
<dbReference type="InterPro" id="IPR001633">
    <property type="entry name" value="EAL_dom"/>
</dbReference>
<feature type="domain" description="PAC" evidence="8">
    <location>
        <begin position="362"/>
        <end position="425"/>
    </location>
</feature>
<dbReference type="PROSITE" id="PS50112">
    <property type="entry name" value="PAS"/>
    <property type="match status" value="2"/>
</dbReference>
<dbReference type="SMART" id="SM00267">
    <property type="entry name" value="GGDEF"/>
    <property type="match status" value="1"/>
</dbReference>
<dbReference type="SUPFAM" id="SSF141868">
    <property type="entry name" value="EAL domain-like"/>
    <property type="match status" value="1"/>
</dbReference>
<dbReference type="PANTHER" id="PTHR44757">
    <property type="entry name" value="DIGUANYLATE CYCLASE DGCP"/>
    <property type="match status" value="1"/>
</dbReference>
<keyword evidence="12" id="KW-1185">Reference proteome</keyword>
<evidence type="ECO:0000259" key="7">
    <source>
        <dbReference type="PROSITE" id="PS50112"/>
    </source>
</evidence>
<dbReference type="InterPro" id="IPR013656">
    <property type="entry name" value="PAS_4"/>
</dbReference>
<dbReference type="PROSITE" id="PS50887">
    <property type="entry name" value="GGDEF"/>
    <property type="match status" value="1"/>
</dbReference>
<evidence type="ECO:0000256" key="5">
    <source>
        <dbReference type="ARBA" id="ARBA00023136"/>
    </source>
</evidence>
<dbReference type="PANTHER" id="PTHR44757:SF4">
    <property type="entry name" value="DIGUANYLATE CYCLASE DGCE-RELATED"/>
    <property type="match status" value="1"/>
</dbReference>
<feature type="transmembrane region" description="Helical" evidence="6">
    <location>
        <begin position="234"/>
        <end position="254"/>
    </location>
</feature>
<dbReference type="CDD" id="cd00130">
    <property type="entry name" value="PAS"/>
    <property type="match status" value="1"/>
</dbReference>
<dbReference type="EMBL" id="JBHSNF010000001">
    <property type="protein sequence ID" value="MFC5525402.1"/>
    <property type="molecule type" value="Genomic_DNA"/>
</dbReference>
<evidence type="ECO:0000259" key="8">
    <source>
        <dbReference type="PROSITE" id="PS50113"/>
    </source>
</evidence>
<keyword evidence="4 6" id="KW-1133">Transmembrane helix</keyword>
<keyword evidence="3 6" id="KW-0812">Transmembrane</keyword>
<accession>A0ABW0QP97</accession>
<dbReference type="CDD" id="cd01949">
    <property type="entry name" value="GGDEF"/>
    <property type="match status" value="1"/>
</dbReference>
<dbReference type="InterPro" id="IPR000014">
    <property type="entry name" value="PAS"/>
</dbReference>
<feature type="transmembrane region" description="Helical" evidence="6">
    <location>
        <begin position="122"/>
        <end position="146"/>
    </location>
</feature>
<dbReference type="Pfam" id="PF00990">
    <property type="entry name" value="GGDEF"/>
    <property type="match status" value="1"/>
</dbReference>
<evidence type="ECO:0000256" key="6">
    <source>
        <dbReference type="SAM" id="Phobius"/>
    </source>
</evidence>
<evidence type="ECO:0000259" key="10">
    <source>
        <dbReference type="PROSITE" id="PS50887"/>
    </source>
</evidence>
<protein>
    <submittedName>
        <fullName evidence="11">EAL domain-containing protein</fullName>
    </submittedName>
</protein>
<feature type="transmembrane region" description="Helical" evidence="6">
    <location>
        <begin position="196"/>
        <end position="214"/>
    </location>
</feature>
<gene>
    <name evidence="11" type="ORF">ACFPPA_06560</name>
</gene>
<evidence type="ECO:0000313" key="12">
    <source>
        <dbReference type="Proteomes" id="UP001596114"/>
    </source>
</evidence>
<comment type="subcellular location">
    <subcellularLocation>
        <location evidence="1">Cell membrane</location>
        <topology evidence="1">Multi-pass membrane protein</topology>
    </subcellularLocation>
</comment>
<feature type="domain" description="EAL" evidence="9">
    <location>
        <begin position="842"/>
        <end position="1096"/>
    </location>
</feature>
<name>A0ABW0QP97_9GAMM</name>
<evidence type="ECO:0000256" key="2">
    <source>
        <dbReference type="ARBA" id="ARBA00022475"/>
    </source>
</evidence>
<evidence type="ECO:0000256" key="1">
    <source>
        <dbReference type="ARBA" id="ARBA00004651"/>
    </source>
</evidence>
<feature type="domain" description="GGDEF" evidence="10">
    <location>
        <begin position="700"/>
        <end position="833"/>
    </location>
</feature>
<keyword evidence="2" id="KW-1003">Cell membrane</keyword>
<dbReference type="InterPro" id="IPR000700">
    <property type="entry name" value="PAS-assoc_C"/>
</dbReference>
<dbReference type="NCBIfam" id="TIGR00229">
    <property type="entry name" value="sensory_box"/>
    <property type="match status" value="2"/>
</dbReference>
<evidence type="ECO:0000259" key="9">
    <source>
        <dbReference type="PROSITE" id="PS50883"/>
    </source>
</evidence>
<dbReference type="PROSITE" id="PS50113">
    <property type="entry name" value="PAC"/>
    <property type="match status" value="2"/>
</dbReference>
<dbReference type="Proteomes" id="UP001596114">
    <property type="component" value="Unassembled WGS sequence"/>
</dbReference>
<sequence>MEQSPFPAARDWQSPARLACILAAYIALTLAMIWWSRHAHHVSEVWFADTLLVALLLRGVLRSLPLAMALCMLGSTLANMLLHMAWVPSLGIGVANMTEVATAMIGARMLGLRLAGPPDDRFFLKALTALILGAPMAGAVTGATVLHNLFGSNWPHTFYKWWLGDAMGMIILLPPLLACSARGLQSLTYGKHARAFWGTLLLSICITVLSTVFFRHPFIVLSIPLLFAAYRLGVFGTTLACTVNVSVLFAMAMAHDQRWIAPLSGLDQIQGNEVAFYSAMTVVGPLLISIVIAQRRHLAHALAELSEQLRIVTDNVPALIGQLDADQRYRFVNSKYQAFYDKPAAEIIGKTPREAFGDDFGRTMEPRVRQVLEGTPQRFTIILPQQQRLEVNLEPQRDREDTVVGCFVLAQDISERVELESRLREITDNVPALIAYLDDQLIYRFANEHYVELWGIPPTELVGRSSAEIAGERYAPLVLPRQHACLQCEHVEQELHLDDGRVFDMTYVPHVVGGSVRGIYTLGIDITARKQAEALLFEAMDRSQRMLESIGDAVIACDVDLRITMMNPVAAFITGWTEKQALGRSFAEVVRLVDMGSGEVSLNPLKMAIKEDQAVALQMNSKLVRSDGTETAVEDSAAPIHNREGRVIGGIMVLHDVSEARLMALKMSHLAQHDHLTDLPNRVLLHDRLSLALARLRAKDKGAVLFIDLDHFKHINDSLGHTAGDHVLKEIARRLRQVIRPDDTVSRQGGDEFVVLLNRLHDVRDAARVAEKIIAAIEQAIIFDDRDLRVSASVGIAIFPEDSVDSKILMKQADTALYHAKQCGRSGFSYFTRNMSERAEQRLAMEHALRRGIRNGELFLVYQPKFRLPAGTLIGTEALVRWRQPDGTVMMPEQFIPLAEETGLITQIDTWVMLEACRQVRLWEDENKSPVPVSVNVSLARLDMERLPQSVSAALQTTGIPASMLEIEFTESQMFAQQDQARTLLAKLKALGVGLAVDDFGTGYSSLNYLAHYEFDTIKIDRAFVSNLPSNPKHKAIVQAIIGIAHALGYGLIAEGVETLEEANVLLDFGCRDMQGYYFSHPLPAETCATLMDGRPLLVDFAAGSPCSDAT</sequence>
<feature type="transmembrane region" description="Helical" evidence="6">
    <location>
        <begin position="92"/>
        <end position="110"/>
    </location>
</feature>
<feature type="transmembrane region" description="Helical" evidence="6">
    <location>
        <begin position="166"/>
        <end position="184"/>
    </location>
</feature>
<dbReference type="CDD" id="cd01948">
    <property type="entry name" value="EAL"/>
    <property type="match status" value="1"/>
</dbReference>
<dbReference type="SMART" id="SM00086">
    <property type="entry name" value="PAC"/>
    <property type="match status" value="2"/>
</dbReference>
<dbReference type="SUPFAM" id="SSF55785">
    <property type="entry name" value="PYP-like sensor domain (PAS domain)"/>
    <property type="match status" value="3"/>
</dbReference>
<dbReference type="SMART" id="SM00091">
    <property type="entry name" value="PAS"/>
    <property type="match status" value="3"/>
</dbReference>
<dbReference type="SMART" id="SM00052">
    <property type="entry name" value="EAL"/>
    <property type="match status" value="1"/>
</dbReference>
<feature type="transmembrane region" description="Helical" evidence="6">
    <location>
        <begin position="64"/>
        <end position="86"/>
    </location>
</feature>
<dbReference type="Gene3D" id="3.30.450.20">
    <property type="entry name" value="PAS domain"/>
    <property type="match status" value="3"/>
</dbReference>
<dbReference type="InterPro" id="IPR043128">
    <property type="entry name" value="Rev_trsase/Diguanyl_cyclase"/>
</dbReference>
<feature type="transmembrane region" description="Helical" evidence="6">
    <location>
        <begin position="274"/>
        <end position="293"/>
    </location>
</feature>
<dbReference type="Pfam" id="PF08448">
    <property type="entry name" value="PAS_4"/>
    <property type="match status" value="3"/>
</dbReference>
<dbReference type="RefSeq" id="WP_377318452.1">
    <property type="nucleotide sequence ID" value="NZ_JBHSNF010000001.1"/>
</dbReference>
<feature type="domain" description="PAS" evidence="7">
    <location>
        <begin position="539"/>
        <end position="612"/>
    </location>
</feature>
<feature type="transmembrane region" description="Helical" evidence="6">
    <location>
        <begin position="41"/>
        <end position="57"/>
    </location>
</feature>
<feature type="domain" description="PAC" evidence="8">
    <location>
        <begin position="617"/>
        <end position="669"/>
    </location>
</feature>
<organism evidence="11 12">
    <name type="scientific">Rhodanobacter ginsengisoli</name>
    <dbReference type="NCBI Taxonomy" id="418646"/>
    <lineage>
        <taxon>Bacteria</taxon>
        <taxon>Pseudomonadati</taxon>
        <taxon>Pseudomonadota</taxon>
        <taxon>Gammaproteobacteria</taxon>
        <taxon>Lysobacterales</taxon>
        <taxon>Rhodanobacteraceae</taxon>
        <taxon>Rhodanobacter</taxon>
    </lineage>
</organism>
<dbReference type="InterPro" id="IPR029787">
    <property type="entry name" value="Nucleotide_cyclase"/>
</dbReference>
<reference evidence="12" key="1">
    <citation type="journal article" date="2019" name="Int. J. Syst. Evol. Microbiol.">
        <title>The Global Catalogue of Microorganisms (GCM) 10K type strain sequencing project: providing services to taxonomists for standard genome sequencing and annotation.</title>
        <authorList>
            <consortium name="The Broad Institute Genomics Platform"/>
            <consortium name="The Broad Institute Genome Sequencing Center for Infectious Disease"/>
            <person name="Wu L."/>
            <person name="Ma J."/>
        </authorList>
    </citation>
    <scope>NUCLEOTIDE SEQUENCE [LARGE SCALE GENOMIC DNA]</scope>
    <source>
        <strain evidence="12">CGMCC 1.16619</strain>
    </source>
</reference>
<proteinExistence type="predicted"/>
<dbReference type="NCBIfam" id="TIGR00254">
    <property type="entry name" value="GGDEF"/>
    <property type="match status" value="1"/>
</dbReference>
<feature type="transmembrane region" description="Helical" evidence="6">
    <location>
        <begin position="16"/>
        <end position="35"/>
    </location>
</feature>
<evidence type="ECO:0000256" key="4">
    <source>
        <dbReference type="ARBA" id="ARBA00022989"/>
    </source>
</evidence>
<dbReference type="InterPro" id="IPR001610">
    <property type="entry name" value="PAC"/>
</dbReference>
<comment type="caution">
    <text evidence="11">The sequence shown here is derived from an EMBL/GenBank/DDBJ whole genome shotgun (WGS) entry which is preliminary data.</text>
</comment>
<dbReference type="Gene3D" id="3.20.20.450">
    <property type="entry name" value="EAL domain"/>
    <property type="match status" value="1"/>
</dbReference>